<feature type="repeat" description="Solcar" evidence="6">
    <location>
        <begin position="272"/>
        <end position="361"/>
    </location>
</feature>
<feature type="transmembrane region" description="Helical" evidence="9">
    <location>
        <begin position="375"/>
        <end position="395"/>
    </location>
</feature>
<evidence type="ECO:0000256" key="9">
    <source>
        <dbReference type="SAM" id="Phobius"/>
    </source>
</evidence>
<dbReference type="Proteomes" id="UP000777482">
    <property type="component" value="Unassembled WGS sequence"/>
</dbReference>
<dbReference type="OrthoDB" id="77989at2759"/>
<evidence type="ECO:0008006" key="12">
    <source>
        <dbReference type="Google" id="ProtNLM"/>
    </source>
</evidence>
<evidence type="ECO:0000256" key="1">
    <source>
        <dbReference type="ARBA" id="ARBA00004141"/>
    </source>
</evidence>
<keyword evidence="5 6" id="KW-0472">Membrane</keyword>
<evidence type="ECO:0000256" key="5">
    <source>
        <dbReference type="ARBA" id="ARBA00023136"/>
    </source>
</evidence>
<dbReference type="InterPro" id="IPR023395">
    <property type="entry name" value="MCP_dom_sf"/>
</dbReference>
<feature type="compositionally biased region" description="Basic residues" evidence="8">
    <location>
        <begin position="452"/>
        <end position="461"/>
    </location>
</feature>
<sequence length="542" mass="57768">MDTQPAVPQSHPLRPYSVSPSLADWQPASSSLPTSSASSSPAAGATSSYAGSGATRSVPPSLRLPPSNRYDSSVGDLPDAASSGLPNAGAVLRAFVTTSLLSFTGVAMVQPFEVGKTLAQVQWVPRDGVEPFIGLDLQDDTTDEQAIEDEGDAEAYFEDLQNLAAPSFKPPVVIPPRPTSPSGYLQRSGVEDEALGTKPEWTMPIVVQGGVWDMIKAVGKWKGEGWASLWKGQLTTCVIDGLTTTIQPFLLTAMTVALPNAAFAELPLIYSPRPGALLALSTLSHTLTTLLLSPLDLVRTRLIVQSAQPQHRKYKNPVHALRTILQEEGGLWTTYFNSNLFIPALLEGIVRPLLHLSTPLIISRYLRLEPSTSPVWFGLAELVLGTAGLLLTIPLETVRKRLQLQSRAAFVRAGRAGGVGRAWRTCVETRPVPYAGVVEAVYRILTEETGKIPRRRRRRRSSAAPNTPGTTPGAARDGFFSGGAGAGAADDDKEDLRVVGLGASGGLRQLYRGFGMGFGANVVVFLLGLVAGSDDTSGWAEI</sequence>
<feature type="transmembrane region" description="Helical" evidence="9">
    <location>
        <begin position="510"/>
        <end position="531"/>
    </location>
</feature>
<protein>
    <recommendedName>
        <fullName evidence="12">Mitochondrial carrier</fullName>
    </recommendedName>
</protein>
<dbReference type="PROSITE" id="PS50920">
    <property type="entry name" value="SOLCAR"/>
    <property type="match status" value="1"/>
</dbReference>
<evidence type="ECO:0000256" key="2">
    <source>
        <dbReference type="ARBA" id="ARBA00022692"/>
    </source>
</evidence>
<keyword evidence="7" id="KW-0813">Transport</keyword>
<evidence type="ECO:0000256" key="7">
    <source>
        <dbReference type="RuleBase" id="RU000488"/>
    </source>
</evidence>
<comment type="caution">
    <text evidence="10">The sequence shown here is derived from an EMBL/GenBank/DDBJ whole genome shotgun (WGS) entry which is preliminary data.</text>
</comment>
<dbReference type="EMBL" id="PUHQ01000009">
    <property type="protein sequence ID" value="KAG0665342.1"/>
    <property type="molecule type" value="Genomic_DNA"/>
</dbReference>
<evidence type="ECO:0000256" key="8">
    <source>
        <dbReference type="SAM" id="MobiDB-lite"/>
    </source>
</evidence>
<dbReference type="SUPFAM" id="SSF103506">
    <property type="entry name" value="Mitochondrial carrier"/>
    <property type="match status" value="1"/>
</dbReference>
<evidence type="ECO:0000256" key="3">
    <source>
        <dbReference type="ARBA" id="ARBA00022737"/>
    </source>
</evidence>
<keyword evidence="11" id="KW-1185">Reference proteome</keyword>
<gene>
    <name evidence="10" type="ORF">C6P46_006789</name>
</gene>
<keyword evidence="2 6" id="KW-0812">Transmembrane</keyword>
<dbReference type="Pfam" id="PF00153">
    <property type="entry name" value="Mito_carr"/>
    <property type="match status" value="1"/>
</dbReference>
<feature type="compositionally biased region" description="Low complexity" evidence="8">
    <location>
        <begin position="27"/>
        <end position="67"/>
    </location>
</feature>
<organism evidence="10 11">
    <name type="scientific">Rhodotorula mucilaginosa</name>
    <name type="common">Yeast</name>
    <name type="synonym">Rhodotorula rubra</name>
    <dbReference type="NCBI Taxonomy" id="5537"/>
    <lineage>
        <taxon>Eukaryota</taxon>
        <taxon>Fungi</taxon>
        <taxon>Dikarya</taxon>
        <taxon>Basidiomycota</taxon>
        <taxon>Pucciniomycotina</taxon>
        <taxon>Microbotryomycetes</taxon>
        <taxon>Sporidiobolales</taxon>
        <taxon>Sporidiobolaceae</taxon>
        <taxon>Rhodotorula</taxon>
    </lineage>
</organism>
<reference evidence="10 11" key="1">
    <citation type="submission" date="2020-11" db="EMBL/GenBank/DDBJ databases">
        <title>Kefir isolates.</title>
        <authorList>
            <person name="Marcisauskas S."/>
            <person name="Kim Y."/>
            <person name="Blasche S."/>
        </authorList>
    </citation>
    <scope>NUCLEOTIDE SEQUENCE [LARGE SCALE GENOMIC DNA]</scope>
    <source>
        <strain evidence="10 11">KR</strain>
    </source>
</reference>
<evidence type="ECO:0000256" key="6">
    <source>
        <dbReference type="PROSITE-ProRule" id="PRU00282"/>
    </source>
</evidence>
<feature type="region of interest" description="Disordered" evidence="8">
    <location>
        <begin position="1"/>
        <end position="75"/>
    </location>
</feature>
<comment type="similarity">
    <text evidence="7">Belongs to the mitochondrial carrier (TC 2.A.29) family.</text>
</comment>
<feature type="region of interest" description="Disordered" evidence="8">
    <location>
        <begin position="452"/>
        <end position="478"/>
    </location>
</feature>
<dbReference type="Gene3D" id="1.50.40.10">
    <property type="entry name" value="Mitochondrial carrier domain"/>
    <property type="match status" value="1"/>
</dbReference>
<dbReference type="InterPro" id="IPR018108">
    <property type="entry name" value="MCP_transmembrane"/>
</dbReference>
<proteinExistence type="inferred from homology"/>
<dbReference type="PANTHER" id="PTHR24089">
    <property type="entry name" value="SOLUTE CARRIER FAMILY 25"/>
    <property type="match status" value="1"/>
</dbReference>
<dbReference type="GO" id="GO:0016020">
    <property type="term" value="C:membrane"/>
    <property type="evidence" value="ECO:0007669"/>
    <property type="project" value="UniProtKB-SubCell"/>
</dbReference>
<comment type="subcellular location">
    <subcellularLocation>
        <location evidence="1">Membrane</location>
        <topology evidence="1">Multi-pass membrane protein</topology>
    </subcellularLocation>
</comment>
<keyword evidence="4 9" id="KW-1133">Transmembrane helix</keyword>
<evidence type="ECO:0000256" key="4">
    <source>
        <dbReference type="ARBA" id="ARBA00022989"/>
    </source>
</evidence>
<accession>A0A9P7B7Z5</accession>
<name>A0A9P7B7Z5_RHOMI</name>
<keyword evidence="3" id="KW-0677">Repeat</keyword>
<dbReference type="AlphaFoldDB" id="A0A9P7B7Z5"/>
<evidence type="ECO:0000313" key="11">
    <source>
        <dbReference type="Proteomes" id="UP000777482"/>
    </source>
</evidence>
<evidence type="ECO:0000313" key="10">
    <source>
        <dbReference type="EMBL" id="KAG0665342.1"/>
    </source>
</evidence>